<feature type="domain" description="Purine catabolism PurC-like" evidence="2">
    <location>
        <begin position="10"/>
        <end position="132"/>
    </location>
</feature>
<gene>
    <name evidence="4" type="ORF">GA0070617_3926</name>
</gene>
<feature type="compositionally biased region" description="Low complexity" evidence="1">
    <location>
        <begin position="480"/>
        <end position="495"/>
    </location>
</feature>
<dbReference type="InterPro" id="IPR012914">
    <property type="entry name" value="PucR_dom"/>
</dbReference>
<dbReference type="InterPro" id="IPR051448">
    <property type="entry name" value="CdaR-like_regulators"/>
</dbReference>
<feature type="domain" description="PucR C-terminal helix-turn-helix" evidence="3">
    <location>
        <begin position="624"/>
        <end position="682"/>
    </location>
</feature>
<accession>A0A1C6UXN2</accession>
<keyword evidence="5" id="KW-1185">Reference proteome</keyword>
<evidence type="ECO:0000313" key="4">
    <source>
        <dbReference type="EMBL" id="SCL58823.1"/>
    </source>
</evidence>
<feature type="region of interest" description="Disordered" evidence="1">
    <location>
        <begin position="467"/>
        <end position="533"/>
    </location>
</feature>
<dbReference type="Proteomes" id="UP000198937">
    <property type="component" value="Unassembled WGS sequence"/>
</dbReference>
<feature type="compositionally biased region" description="Pro residues" evidence="1">
    <location>
        <begin position="470"/>
        <end position="479"/>
    </location>
</feature>
<evidence type="ECO:0000259" key="3">
    <source>
        <dbReference type="Pfam" id="PF13556"/>
    </source>
</evidence>
<dbReference type="InterPro" id="IPR025736">
    <property type="entry name" value="PucR_C-HTH_dom"/>
</dbReference>
<evidence type="ECO:0000256" key="1">
    <source>
        <dbReference type="SAM" id="MobiDB-lite"/>
    </source>
</evidence>
<dbReference type="Pfam" id="PF07905">
    <property type="entry name" value="PucR"/>
    <property type="match status" value="1"/>
</dbReference>
<dbReference type="Gene3D" id="1.10.10.2840">
    <property type="entry name" value="PucR C-terminal helix-turn-helix domain"/>
    <property type="match status" value="1"/>
</dbReference>
<dbReference type="STRING" id="683228.GA0070617_3926"/>
<dbReference type="PANTHER" id="PTHR33744">
    <property type="entry name" value="CARBOHYDRATE DIACID REGULATOR"/>
    <property type="match status" value="1"/>
</dbReference>
<dbReference type="EMBL" id="FMIA01000002">
    <property type="protein sequence ID" value="SCL58823.1"/>
    <property type="molecule type" value="Genomic_DNA"/>
</dbReference>
<dbReference type="RefSeq" id="WP_373868311.1">
    <property type="nucleotide sequence ID" value="NZ_BMMJ01000002.1"/>
</dbReference>
<name>A0A1C6UXN2_9ACTN</name>
<evidence type="ECO:0000259" key="2">
    <source>
        <dbReference type="Pfam" id="PF07905"/>
    </source>
</evidence>
<feature type="compositionally biased region" description="Pro residues" evidence="1">
    <location>
        <begin position="496"/>
        <end position="527"/>
    </location>
</feature>
<dbReference type="InterPro" id="IPR042070">
    <property type="entry name" value="PucR_C-HTH_sf"/>
</dbReference>
<dbReference type="AlphaFoldDB" id="A0A1C6UXN2"/>
<reference evidence="5" key="1">
    <citation type="submission" date="2016-06" db="EMBL/GenBank/DDBJ databases">
        <authorList>
            <person name="Varghese N."/>
            <person name="Submissions Spin"/>
        </authorList>
    </citation>
    <scope>NUCLEOTIDE SEQUENCE [LARGE SCALE GENOMIC DNA]</scope>
    <source>
        <strain evidence="5">DSM 45577</strain>
    </source>
</reference>
<organism evidence="4 5">
    <name type="scientific">Micromonospora yangpuensis</name>
    <dbReference type="NCBI Taxonomy" id="683228"/>
    <lineage>
        <taxon>Bacteria</taxon>
        <taxon>Bacillati</taxon>
        <taxon>Actinomycetota</taxon>
        <taxon>Actinomycetes</taxon>
        <taxon>Micromonosporales</taxon>
        <taxon>Micromonosporaceae</taxon>
        <taxon>Micromonospora</taxon>
    </lineage>
</organism>
<sequence>MSPVFPTVREVLALSSVRHGAPRLVAGEAGLDRPVRWVHVTEVPDIAPELGGGELVLTTGIGLPGADAGLRAFVDALVDVGVSGLVVELGRRYVEGTPRAMVAAAQRRGLPLVELRRATPFVRITEAVHALIVDAQLTELRATEEIHQRFTELSVEGAGPGEVLRQAAELSGCPVVLENLSRQVLGYDPAGEDAEPLLAGWEQHSRRIRPAGRTAYDPDNGWLVTIVGARGQDWGRLLLRWPAAGTTIAAGGAGGRVDQLPPNRLTILVERAASTLALGRLIQRDAEGLERQIHRTLLTALLEHSLPVDEVALRARALGVVLERRHLVGVVVRPRGDGPAGTGDAASWAGNGVAPREAGAIGWPGVGGWPGTGAVGGPGGTGVVGGPVGVGVVGGPGTDVTGGPRPDAGAARLRDLAEAVGQALRETRLVGLYSAVDEQAVGVLLALPDPAAEERALTAFAAALRRLRPDPAPPPPAGPLPRQRAPLAAGSERSAPPAPGPERPGPAAPGPERSGPPAPGPERPGPAAPRADRVAVPAGSAALIVAVGAGVASLRQARHSLVEARQVADAARRDRRDLPIFRLPHIGLAGLLHLLREEPRVQTFVERELAALLAHDARHPRDQLVDTLRAYLEQGRNKSAAAAAAHLSRPAFYERLARISRILDVDLDSVQVCLSLHVALLALDAVRRS</sequence>
<protein>
    <submittedName>
        <fullName evidence="4">Transcriptional regulator, CdaR family</fullName>
    </submittedName>
</protein>
<dbReference type="Pfam" id="PF13556">
    <property type="entry name" value="HTH_30"/>
    <property type="match status" value="1"/>
</dbReference>
<proteinExistence type="predicted"/>
<evidence type="ECO:0000313" key="5">
    <source>
        <dbReference type="Proteomes" id="UP000198937"/>
    </source>
</evidence>
<dbReference type="PANTHER" id="PTHR33744:SF1">
    <property type="entry name" value="DNA-BINDING TRANSCRIPTIONAL ACTIVATOR ADER"/>
    <property type="match status" value="1"/>
</dbReference>